<dbReference type="GO" id="GO:0005634">
    <property type="term" value="C:nucleus"/>
    <property type="evidence" value="ECO:0007669"/>
    <property type="project" value="UniProtKB-SubCell"/>
</dbReference>
<evidence type="ECO:0000256" key="1">
    <source>
        <dbReference type="ARBA" id="ARBA00004123"/>
    </source>
</evidence>
<reference evidence="6 7" key="1">
    <citation type="submission" date="2018-05" db="EMBL/GenBank/DDBJ databases">
        <title>Genome sequencing and assembly of the regulated plant pathogen Lachnellula willkommii and related sister species for the development of diagnostic species identification markers.</title>
        <authorList>
            <person name="Giroux E."/>
            <person name="Bilodeau G."/>
        </authorList>
    </citation>
    <scope>NUCLEOTIDE SEQUENCE [LARGE SCALE GENOMIC DNA]</scope>
    <source>
        <strain evidence="6 7">CBS 185.66</strain>
    </source>
</reference>
<keyword evidence="7" id="KW-1185">Reference proteome</keyword>
<protein>
    <recommendedName>
        <fullName evidence="5">Zn(2)-C6 fungal-type domain-containing protein</fullName>
    </recommendedName>
</protein>
<feature type="compositionally biased region" description="Polar residues" evidence="4">
    <location>
        <begin position="64"/>
        <end position="75"/>
    </location>
</feature>
<feature type="region of interest" description="Disordered" evidence="4">
    <location>
        <begin position="63"/>
        <end position="94"/>
    </location>
</feature>
<dbReference type="PROSITE" id="PS00463">
    <property type="entry name" value="ZN2_CY6_FUNGAL_1"/>
    <property type="match status" value="1"/>
</dbReference>
<keyword evidence="2" id="KW-0479">Metal-binding</keyword>
<feature type="domain" description="Zn(2)-C6 fungal-type" evidence="5">
    <location>
        <begin position="25"/>
        <end position="57"/>
    </location>
</feature>
<evidence type="ECO:0000256" key="4">
    <source>
        <dbReference type="SAM" id="MobiDB-lite"/>
    </source>
</evidence>
<dbReference type="Pfam" id="PF00172">
    <property type="entry name" value="Zn_clus"/>
    <property type="match status" value="1"/>
</dbReference>
<name>A0A8H8QUS4_9HELO</name>
<dbReference type="SMART" id="SM00066">
    <property type="entry name" value="GAL4"/>
    <property type="match status" value="1"/>
</dbReference>
<dbReference type="Pfam" id="PF04082">
    <property type="entry name" value="Fungal_trans"/>
    <property type="match status" value="1"/>
</dbReference>
<dbReference type="GO" id="GO:0000981">
    <property type="term" value="F:DNA-binding transcription factor activity, RNA polymerase II-specific"/>
    <property type="evidence" value="ECO:0007669"/>
    <property type="project" value="InterPro"/>
</dbReference>
<sequence length="773" mass="86203">MNSRSGVGSASASVVARRRNGKQQACEPCRKAKIACDHSLPTCDRCRRRKVTEKCVYHAAPMTKTGSGQATSPSGIENGKSHRQQPLLTPSHPAAVSITSPEVSTTLLAQTPKDSRSPASSGPFIKSGGFFGPTNFSAVFLENRDNLVSGNEEMQISNDSEDPLPPSESLQSQTFLMLATGSAANCSPRVELGAKVLRSLPDKITCNFLLEWYYENCDSCFGYNHVIMSCAKSLWQTYDPFLTEPTPENMQHVSTILCENSKKILEEPTGSENLYSRWLDSFCGSNMRWETVGLVFCALTQATLSLPERDAFFCTQTGNRKGRKAFAVEMKDCIQACITLSNWMDLINLPMVFLLSRNLVLQTVISGDTSLVVWRQLGDLVSASTALGLHRQVTTEQPITFLTEMKKRVFTLIFNWDKSTSVLTGRPPALSYRYTRFKFPLDLSDEATMAGGDELIAAINKLDKDGWNTDGKIYTSTVNRVHGIDSVILDETLELCLGDPADCTEERTTYLMQKLQNSFDSLPSHIHFSYAEPPTGNRSDSFFRKVLCIRLAYLEHRLLLERIAYKHGWLDGQSMVDCATEMLELTVLIWVQRDRFVTHEPDFDWMLMVWGVPSSGVLCVELLKQLKNPGAPHPRFKRSEIVQNLSLLIGFLDWVRPTAGNYQLCTRMKLIIKRILDQILDPSLPSASVQQANNVQLVEPMGDWMMGQSYGPGDVIGPFDMAVPPPGAFDINSYENGVDNLDWLNNIDWSRGGPWLDFGVEQDMAGMKASSEF</sequence>
<dbReference type="SUPFAM" id="SSF57701">
    <property type="entry name" value="Zn2/Cys6 DNA-binding domain"/>
    <property type="match status" value="1"/>
</dbReference>
<dbReference type="CDD" id="cd00067">
    <property type="entry name" value="GAL4"/>
    <property type="match status" value="1"/>
</dbReference>
<feature type="compositionally biased region" description="Low complexity" evidence="4">
    <location>
        <begin position="1"/>
        <end position="15"/>
    </location>
</feature>
<evidence type="ECO:0000313" key="6">
    <source>
        <dbReference type="EMBL" id="TVY23207.1"/>
    </source>
</evidence>
<feature type="region of interest" description="Disordered" evidence="4">
    <location>
        <begin position="1"/>
        <end position="23"/>
    </location>
</feature>
<dbReference type="InterPro" id="IPR050613">
    <property type="entry name" value="Sec_Metabolite_Reg"/>
</dbReference>
<evidence type="ECO:0000313" key="7">
    <source>
        <dbReference type="Proteomes" id="UP000431533"/>
    </source>
</evidence>
<accession>A0A8H8QUS4</accession>
<dbReference type="GeneID" id="41987955"/>
<keyword evidence="3" id="KW-0539">Nucleus</keyword>
<dbReference type="EMBL" id="QGMH01000196">
    <property type="protein sequence ID" value="TVY23207.1"/>
    <property type="molecule type" value="Genomic_DNA"/>
</dbReference>
<dbReference type="PROSITE" id="PS50048">
    <property type="entry name" value="ZN2_CY6_FUNGAL_2"/>
    <property type="match status" value="1"/>
</dbReference>
<dbReference type="GO" id="GO:0006351">
    <property type="term" value="P:DNA-templated transcription"/>
    <property type="evidence" value="ECO:0007669"/>
    <property type="project" value="InterPro"/>
</dbReference>
<dbReference type="GO" id="GO:0003677">
    <property type="term" value="F:DNA binding"/>
    <property type="evidence" value="ECO:0007669"/>
    <property type="project" value="InterPro"/>
</dbReference>
<dbReference type="CDD" id="cd12148">
    <property type="entry name" value="fungal_TF_MHR"/>
    <property type="match status" value="1"/>
</dbReference>
<evidence type="ECO:0000259" key="5">
    <source>
        <dbReference type="PROSITE" id="PS50048"/>
    </source>
</evidence>
<dbReference type="InterPro" id="IPR036864">
    <property type="entry name" value="Zn2-C6_fun-type_DNA-bd_sf"/>
</dbReference>
<dbReference type="RefSeq" id="XP_031001995.1">
    <property type="nucleotide sequence ID" value="XM_031152683.1"/>
</dbReference>
<dbReference type="PANTHER" id="PTHR31001">
    <property type="entry name" value="UNCHARACTERIZED TRANSCRIPTIONAL REGULATORY PROTEIN"/>
    <property type="match status" value="1"/>
</dbReference>
<dbReference type="InterPro" id="IPR007219">
    <property type="entry name" value="XnlR_reg_dom"/>
</dbReference>
<proteinExistence type="predicted"/>
<evidence type="ECO:0000256" key="2">
    <source>
        <dbReference type="ARBA" id="ARBA00022723"/>
    </source>
</evidence>
<dbReference type="GO" id="GO:0008270">
    <property type="term" value="F:zinc ion binding"/>
    <property type="evidence" value="ECO:0007669"/>
    <property type="project" value="InterPro"/>
</dbReference>
<dbReference type="AlphaFoldDB" id="A0A8H8QUS4"/>
<gene>
    <name evidence="6" type="ORF">LHYA1_G007757</name>
</gene>
<comment type="subcellular location">
    <subcellularLocation>
        <location evidence="1">Nucleus</location>
    </subcellularLocation>
</comment>
<organism evidence="6 7">
    <name type="scientific">Lachnellula hyalina</name>
    <dbReference type="NCBI Taxonomy" id="1316788"/>
    <lineage>
        <taxon>Eukaryota</taxon>
        <taxon>Fungi</taxon>
        <taxon>Dikarya</taxon>
        <taxon>Ascomycota</taxon>
        <taxon>Pezizomycotina</taxon>
        <taxon>Leotiomycetes</taxon>
        <taxon>Helotiales</taxon>
        <taxon>Lachnaceae</taxon>
        <taxon>Lachnellula</taxon>
    </lineage>
</organism>
<dbReference type="OrthoDB" id="4898680at2759"/>
<dbReference type="SMART" id="SM00906">
    <property type="entry name" value="Fungal_trans"/>
    <property type="match status" value="1"/>
</dbReference>
<dbReference type="PANTHER" id="PTHR31001:SF40">
    <property type="entry name" value="ZN(II)2CYS6 TRANSCRIPTION FACTOR (EUROFUNG)"/>
    <property type="match status" value="1"/>
</dbReference>
<dbReference type="Proteomes" id="UP000431533">
    <property type="component" value="Unassembled WGS sequence"/>
</dbReference>
<comment type="caution">
    <text evidence="6">The sequence shown here is derived from an EMBL/GenBank/DDBJ whole genome shotgun (WGS) entry which is preliminary data.</text>
</comment>
<dbReference type="InterPro" id="IPR001138">
    <property type="entry name" value="Zn2Cys6_DnaBD"/>
</dbReference>
<dbReference type="Gene3D" id="4.10.240.10">
    <property type="entry name" value="Zn(2)-C6 fungal-type DNA-binding domain"/>
    <property type="match status" value="1"/>
</dbReference>
<evidence type="ECO:0000256" key="3">
    <source>
        <dbReference type="ARBA" id="ARBA00023242"/>
    </source>
</evidence>